<evidence type="ECO:0000313" key="1">
    <source>
        <dbReference type="EMBL" id="KIV81851.1"/>
    </source>
</evidence>
<dbReference type="EMBL" id="KN846952">
    <property type="protein sequence ID" value="KIV81851.1"/>
    <property type="molecule type" value="Genomic_DNA"/>
</dbReference>
<organism evidence="1 2">
    <name type="scientific">Exophiala sideris</name>
    <dbReference type="NCBI Taxonomy" id="1016849"/>
    <lineage>
        <taxon>Eukaryota</taxon>
        <taxon>Fungi</taxon>
        <taxon>Dikarya</taxon>
        <taxon>Ascomycota</taxon>
        <taxon>Pezizomycotina</taxon>
        <taxon>Eurotiomycetes</taxon>
        <taxon>Chaetothyriomycetidae</taxon>
        <taxon>Chaetothyriales</taxon>
        <taxon>Herpotrichiellaceae</taxon>
        <taxon>Exophiala</taxon>
    </lineage>
</organism>
<dbReference type="AlphaFoldDB" id="A0A0D1X2N9"/>
<reference evidence="1 2" key="1">
    <citation type="submission" date="2015-01" db="EMBL/GenBank/DDBJ databases">
        <title>The Genome Sequence of Exophiala sideris CBS121828.</title>
        <authorList>
            <consortium name="The Broad Institute Genomics Platform"/>
            <person name="Cuomo C."/>
            <person name="de Hoog S."/>
            <person name="Gorbushina A."/>
            <person name="Stielow B."/>
            <person name="Teixiera M."/>
            <person name="Abouelleil A."/>
            <person name="Chapman S.B."/>
            <person name="Priest M."/>
            <person name="Young S.K."/>
            <person name="Wortman J."/>
            <person name="Nusbaum C."/>
            <person name="Birren B."/>
        </authorList>
    </citation>
    <scope>NUCLEOTIDE SEQUENCE [LARGE SCALE GENOMIC DNA]</scope>
    <source>
        <strain evidence="1 2">CBS 121828</strain>
    </source>
</reference>
<protein>
    <recommendedName>
        <fullName evidence="3">Letm1 RBD domain-containing protein</fullName>
    </recommendedName>
</protein>
<accession>A0A0D1X2N9</accession>
<evidence type="ECO:0008006" key="3">
    <source>
        <dbReference type="Google" id="ProtNLM"/>
    </source>
</evidence>
<evidence type="ECO:0000313" key="2">
    <source>
        <dbReference type="Proteomes" id="UP000053599"/>
    </source>
</evidence>
<sequence>MSIILSRSHNAALSCPHGSLRSRNITPLLKVVYSSTSTARPAASPRSRRPPCFLEGLVIFSKVPKYPDISVRPEVSHTRNNVPGDLASLRPPPLDYVEGPEETKDGRITLYQRFLYWRRLGKAYYKFYQEGMRKVSENQRERERILSRYNATRNPVSITRIALYEPYRGPAGKRQEFGAVPRLTRREYNICIRTMEDVRKLGPFSLILFFLHQLTPLIHRFLSPVIPGPCRRQEDYMRDVKRYINSWESFRDRFHDQDEIFAESQFGEAMNQATKRRHMLYTAVLRTSIFSGLAIYIPPSFTDLALRLYGKGLMIRNLEILADTALIMREGGFSKLRTEDVVDYCIRSGSVTFYHEAMKAIKNGVSPANAAMRKEMVDILEQHAKKMLDCDWPRLAPHSLWKQELFVRFYHRTAPDSWLADKRTARR</sequence>
<dbReference type="STRING" id="1016849.A0A0D1X2N9"/>
<dbReference type="Proteomes" id="UP000053599">
    <property type="component" value="Unassembled WGS sequence"/>
</dbReference>
<gene>
    <name evidence="1" type="ORF">PV11_04002</name>
</gene>
<name>A0A0D1X2N9_9EURO</name>
<proteinExistence type="predicted"/>
<dbReference type="HOGENOM" id="CLU_048785_0_0_1"/>
<dbReference type="OrthoDB" id="73691at2759"/>